<comment type="similarity">
    <text evidence="2 9">Belongs to the MGMT family.</text>
</comment>
<dbReference type="Pfam" id="PF01035">
    <property type="entry name" value="DNA_binding_1"/>
    <property type="match status" value="1"/>
</dbReference>
<gene>
    <name evidence="12" type="ORF">HNR39_004125</name>
</gene>
<evidence type="ECO:0000256" key="6">
    <source>
        <dbReference type="ARBA" id="ARBA00022763"/>
    </source>
</evidence>
<dbReference type="Proteomes" id="UP000571084">
    <property type="component" value="Unassembled WGS sequence"/>
</dbReference>
<keyword evidence="6 9" id="KW-0227">DNA damage</keyword>
<dbReference type="InterPro" id="IPR008332">
    <property type="entry name" value="MethylG_MeTrfase_N"/>
</dbReference>
<evidence type="ECO:0000256" key="2">
    <source>
        <dbReference type="ARBA" id="ARBA00008711"/>
    </source>
</evidence>
<dbReference type="EC" id="2.1.1.63" evidence="9"/>
<dbReference type="EMBL" id="JACHHQ010000012">
    <property type="protein sequence ID" value="MBB5202261.1"/>
    <property type="molecule type" value="Genomic_DNA"/>
</dbReference>
<dbReference type="Pfam" id="PF02870">
    <property type="entry name" value="Methyltransf_1N"/>
    <property type="match status" value="1"/>
</dbReference>
<reference evidence="12 13" key="1">
    <citation type="submission" date="2020-08" db="EMBL/GenBank/DDBJ databases">
        <title>Genomic Encyclopedia of Type Strains, Phase IV (KMG-IV): sequencing the most valuable type-strain genomes for metagenomic binning, comparative biology and taxonomic classification.</title>
        <authorList>
            <person name="Goeker M."/>
        </authorList>
    </citation>
    <scope>NUCLEOTIDE SEQUENCE [LARGE SCALE GENOMIC DNA]</scope>
    <source>
        <strain evidence="12 13">DSM 23240</strain>
    </source>
</reference>
<evidence type="ECO:0000256" key="7">
    <source>
        <dbReference type="ARBA" id="ARBA00023204"/>
    </source>
</evidence>
<evidence type="ECO:0000256" key="3">
    <source>
        <dbReference type="ARBA" id="ARBA00022490"/>
    </source>
</evidence>
<dbReference type="InterPro" id="IPR036631">
    <property type="entry name" value="MGMT_N_sf"/>
</dbReference>
<proteinExistence type="inferred from homology"/>
<dbReference type="PANTHER" id="PTHR10815:SF5">
    <property type="entry name" value="METHYLATED-DNA--PROTEIN-CYSTEINE METHYLTRANSFERASE"/>
    <property type="match status" value="1"/>
</dbReference>
<evidence type="ECO:0000313" key="13">
    <source>
        <dbReference type="Proteomes" id="UP000571084"/>
    </source>
</evidence>
<sequence>MKISADILHHADLNRKDVDNFTKKNVVKSITYYIEHKSPIGTLLLAATDAGVSGMYFEEHRHFKGKHGWLNQPYHLHLQLAAQQLDEYFGGTRQQFDLPLALQGTPFQRSVWEALIAIPFGQSTTYGHHAAVIGKANAVRAVGTAIGRNPVSIIVPCHRVVGASGALTGFAGGLERKAFLLRLEGSERDG</sequence>
<dbReference type="Gene3D" id="1.10.10.10">
    <property type="entry name" value="Winged helix-like DNA-binding domain superfamily/Winged helix DNA-binding domain"/>
    <property type="match status" value="1"/>
</dbReference>
<evidence type="ECO:0000256" key="1">
    <source>
        <dbReference type="ARBA" id="ARBA00001286"/>
    </source>
</evidence>
<dbReference type="GO" id="GO:0003908">
    <property type="term" value="F:methylated-DNA-[protein]-cysteine S-methyltransferase activity"/>
    <property type="evidence" value="ECO:0007669"/>
    <property type="project" value="UniProtKB-UniRule"/>
</dbReference>
<dbReference type="GO" id="GO:0006307">
    <property type="term" value="P:DNA alkylation repair"/>
    <property type="evidence" value="ECO:0007669"/>
    <property type="project" value="UniProtKB-UniRule"/>
</dbReference>
<comment type="catalytic activity">
    <reaction evidence="1 9">
        <text>a 4-O-methyl-thymidine in DNA + L-cysteinyl-[protein] = a thymidine in DNA + S-methyl-L-cysteinyl-[protein]</text>
        <dbReference type="Rhea" id="RHEA:53428"/>
        <dbReference type="Rhea" id="RHEA-COMP:10131"/>
        <dbReference type="Rhea" id="RHEA-COMP:10132"/>
        <dbReference type="Rhea" id="RHEA-COMP:13555"/>
        <dbReference type="Rhea" id="RHEA-COMP:13556"/>
        <dbReference type="ChEBI" id="CHEBI:29950"/>
        <dbReference type="ChEBI" id="CHEBI:82612"/>
        <dbReference type="ChEBI" id="CHEBI:137386"/>
        <dbReference type="ChEBI" id="CHEBI:137387"/>
        <dbReference type="EC" id="2.1.1.63"/>
    </reaction>
</comment>
<dbReference type="AlphaFoldDB" id="A0A840S0K9"/>
<dbReference type="GO" id="GO:0032259">
    <property type="term" value="P:methylation"/>
    <property type="evidence" value="ECO:0007669"/>
    <property type="project" value="UniProtKB-KW"/>
</dbReference>
<dbReference type="GO" id="GO:0005737">
    <property type="term" value="C:cytoplasm"/>
    <property type="evidence" value="ECO:0007669"/>
    <property type="project" value="UniProtKB-SubCell"/>
</dbReference>
<keyword evidence="4 9" id="KW-0489">Methyltransferase</keyword>
<protein>
    <recommendedName>
        <fullName evidence="9">Methylated-DNA--protein-cysteine methyltransferase</fullName>
        <ecNumber evidence="9">2.1.1.63</ecNumber>
    </recommendedName>
    <alternativeName>
        <fullName evidence="9">6-O-methylguanine-DNA methyltransferase</fullName>
        <shortName evidence="9">MGMT</shortName>
    </alternativeName>
    <alternativeName>
        <fullName evidence="9">O-6-methylguanine-DNA-alkyltransferase</fullName>
    </alternativeName>
</protein>
<dbReference type="InterPro" id="IPR036388">
    <property type="entry name" value="WH-like_DNA-bd_sf"/>
</dbReference>
<evidence type="ECO:0000256" key="9">
    <source>
        <dbReference type="HAMAP-Rule" id="MF_00772"/>
    </source>
</evidence>
<dbReference type="Gene3D" id="3.30.160.70">
    <property type="entry name" value="Methylated DNA-protein cysteine methyltransferase domain"/>
    <property type="match status" value="1"/>
</dbReference>
<dbReference type="PROSITE" id="PS00374">
    <property type="entry name" value="MGMT"/>
    <property type="match status" value="1"/>
</dbReference>
<evidence type="ECO:0000256" key="8">
    <source>
        <dbReference type="ARBA" id="ARBA00049348"/>
    </source>
</evidence>
<comment type="function">
    <text evidence="9">Involved in the cellular defense against the biological effects of O6-methylguanine (O6-MeG) and O4-methylthymine (O4-MeT) in DNA. Repairs the methylated nucleobase in DNA by stoichiometrically transferring the methyl group to a cysteine residue in the enzyme. This is a suicide reaction: the enzyme is irreversibly inactivated.</text>
</comment>
<dbReference type="InterPro" id="IPR023546">
    <property type="entry name" value="MGMT"/>
</dbReference>
<comment type="subcellular location">
    <subcellularLocation>
        <location evidence="9">Cytoplasm</location>
    </subcellularLocation>
</comment>
<evidence type="ECO:0000259" key="10">
    <source>
        <dbReference type="Pfam" id="PF01035"/>
    </source>
</evidence>
<keyword evidence="7 9" id="KW-0234">DNA repair</keyword>
<comment type="caution">
    <text evidence="12">The sequence shown here is derived from an EMBL/GenBank/DDBJ whole genome shotgun (WGS) entry which is preliminary data.</text>
</comment>
<keyword evidence="3 9" id="KW-0963">Cytoplasm</keyword>
<feature type="domain" description="Methylguanine DNA methyltransferase ribonuclease-like" evidence="11">
    <location>
        <begin position="32"/>
        <end position="102"/>
    </location>
</feature>
<feature type="active site" description="Nucleophile; methyl group acceptor" evidence="9">
    <location>
        <position position="157"/>
    </location>
</feature>
<evidence type="ECO:0000256" key="5">
    <source>
        <dbReference type="ARBA" id="ARBA00022679"/>
    </source>
</evidence>
<dbReference type="HAMAP" id="MF_00772">
    <property type="entry name" value="OGT"/>
    <property type="match status" value="1"/>
</dbReference>
<dbReference type="SUPFAM" id="SSF53155">
    <property type="entry name" value="Methylated DNA-protein cysteine methyltransferase domain"/>
    <property type="match status" value="1"/>
</dbReference>
<keyword evidence="5 9" id="KW-0808">Transferase</keyword>
<dbReference type="InterPro" id="IPR036217">
    <property type="entry name" value="MethylDNA_cys_MeTrfase_DNAb"/>
</dbReference>
<dbReference type="PANTHER" id="PTHR10815">
    <property type="entry name" value="METHYLATED-DNA--PROTEIN-CYSTEINE METHYLTRANSFERASE"/>
    <property type="match status" value="1"/>
</dbReference>
<feature type="domain" description="Methylated-DNA-[protein]-cysteine S-methyltransferase DNA binding" evidence="10">
    <location>
        <begin position="106"/>
        <end position="185"/>
    </location>
</feature>
<evidence type="ECO:0000313" key="12">
    <source>
        <dbReference type="EMBL" id="MBB5202261.1"/>
    </source>
</evidence>
<dbReference type="InterPro" id="IPR001497">
    <property type="entry name" value="MethylDNA_cys_MeTrfase_AS"/>
</dbReference>
<comment type="miscellaneous">
    <text evidence="9">This enzyme catalyzes only one turnover and therefore is not strictly catalytic. According to one definition, an enzyme is a biocatalyst that acts repeatedly and over many reaction cycles.</text>
</comment>
<keyword evidence="13" id="KW-1185">Reference proteome</keyword>
<dbReference type="RefSeq" id="WP_168056422.1">
    <property type="nucleotide sequence ID" value="NZ_JAAOZT010000009.1"/>
</dbReference>
<dbReference type="NCBIfam" id="TIGR00589">
    <property type="entry name" value="ogt"/>
    <property type="match status" value="1"/>
</dbReference>
<accession>A0A840S0K9</accession>
<dbReference type="CDD" id="cd06445">
    <property type="entry name" value="ATase"/>
    <property type="match status" value="1"/>
</dbReference>
<evidence type="ECO:0000256" key="4">
    <source>
        <dbReference type="ARBA" id="ARBA00022603"/>
    </source>
</evidence>
<comment type="catalytic activity">
    <reaction evidence="8 9">
        <text>a 6-O-methyl-2'-deoxyguanosine in DNA + L-cysteinyl-[protein] = S-methyl-L-cysteinyl-[protein] + a 2'-deoxyguanosine in DNA</text>
        <dbReference type="Rhea" id="RHEA:24000"/>
        <dbReference type="Rhea" id="RHEA-COMP:10131"/>
        <dbReference type="Rhea" id="RHEA-COMP:10132"/>
        <dbReference type="Rhea" id="RHEA-COMP:11367"/>
        <dbReference type="Rhea" id="RHEA-COMP:11368"/>
        <dbReference type="ChEBI" id="CHEBI:29950"/>
        <dbReference type="ChEBI" id="CHEBI:82612"/>
        <dbReference type="ChEBI" id="CHEBI:85445"/>
        <dbReference type="ChEBI" id="CHEBI:85448"/>
        <dbReference type="EC" id="2.1.1.63"/>
    </reaction>
</comment>
<dbReference type="InterPro" id="IPR014048">
    <property type="entry name" value="MethylDNA_cys_MeTrfase_DNA-bd"/>
</dbReference>
<organism evidence="12 13">
    <name type="scientific">Glaciimonas immobilis</name>
    <dbReference type="NCBI Taxonomy" id="728004"/>
    <lineage>
        <taxon>Bacteria</taxon>
        <taxon>Pseudomonadati</taxon>
        <taxon>Pseudomonadota</taxon>
        <taxon>Betaproteobacteria</taxon>
        <taxon>Burkholderiales</taxon>
        <taxon>Oxalobacteraceae</taxon>
        <taxon>Glaciimonas</taxon>
    </lineage>
</organism>
<dbReference type="SUPFAM" id="SSF46767">
    <property type="entry name" value="Methylated DNA-protein cysteine methyltransferase, C-terminal domain"/>
    <property type="match status" value="1"/>
</dbReference>
<evidence type="ECO:0000259" key="11">
    <source>
        <dbReference type="Pfam" id="PF02870"/>
    </source>
</evidence>
<name>A0A840S0K9_9BURK</name>
<dbReference type="FunFam" id="1.10.10.10:FF:000214">
    <property type="entry name" value="Methylated-DNA--protein-cysteine methyltransferase"/>
    <property type="match status" value="1"/>
</dbReference>